<organism evidence="1 2">
    <name type="scientific">Echinicola jeungdonensis</name>
    <dbReference type="NCBI Taxonomy" id="709343"/>
    <lineage>
        <taxon>Bacteria</taxon>
        <taxon>Pseudomonadati</taxon>
        <taxon>Bacteroidota</taxon>
        <taxon>Cytophagia</taxon>
        <taxon>Cytophagales</taxon>
        <taxon>Cyclobacteriaceae</taxon>
        <taxon>Echinicola</taxon>
    </lineage>
</organism>
<name>A0ABV5J4X6_9BACT</name>
<keyword evidence="2" id="KW-1185">Reference proteome</keyword>
<comment type="caution">
    <text evidence="1">The sequence shown here is derived from an EMBL/GenBank/DDBJ whole genome shotgun (WGS) entry which is preliminary data.</text>
</comment>
<evidence type="ECO:0000313" key="2">
    <source>
        <dbReference type="Proteomes" id="UP001589654"/>
    </source>
</evidence>
<dbReference type="Proteomes" id="UP001589654">
    <property type="component" value="Unassembled WGS sequence"/>
</dbReference>
<dbReference type="RefSeq" id="WP_290247944.1">
    <property type="nucleotide sequence ID" value="NZ_JAUFQT010000001.1"/>
</dbReference>
<evidence type="ECO:0000313" key="1">
    <source>
        <dbReference type="EMBL" id="MFB9211888.1"/>
    </source>
</evidence>
<sequence>MKTSVNSFIFLGMACGFLACQAEKQQEKDYSEIVLRNTSRVKLNEKPVILKRDQIKGLPDEELFPLVTQASGDTLPTQLDDVDGDGQWDELFILADFAAQEEKTVQLKWVDQPIEFEKRTSVRFGKREAADQPVQPAQIDTLPADGLPKSVGYQPYQTDGPSWENDKVGFRHYFDGRNAKDLFGKKVSHMSPETVGINSEGAVEDNYHVMEDWGRDILAVGNSLGIGGFALMIDEAPARLGVTVDDAVNNVEESVFQIVKEGPIRSIIQYNYNNWQTHNRNYDVQERTTIWPGMYGYKNEVSISGLQGDEIFLVGLVNINNDQPLEEIEVNEEWVVLLTHDKQSYDKEWHLGMALILPKAKYQGYSEAPESGDLSNSFLAKLSIEENEPISYYAIGAWGMSEEQFRDREYFKNYVTNLTKQLDAEVEVSWK</sequence>
<gene>
    <name evidence="1" type="ORF">ACFFUR_08725</name>
</gene>
<reference evidence="1 2" key="1">
    <citation type="submission" date="2024-09" db="EMBL/GenBank/DDBJ databases">
        <authorList>
            <person name="Sun Q."/>
            <person name="Mori K."/>
        </authorList>
    </citation>
    <scope>NUCLEOTIDE SEQUENCE [LARGE SCALE GENOMIC DNA]</scope>
    <source>
        <strain evidence="1 2">CECT 7682</strain>
    </source>
</reference>
<dbReference type="Pfam" id="PF16153">
    <property type="entry name" value="DUF4861"/>
    <property type="match status" value="1"/>
</dbReference>
<dbReference type="PROSITE" id="PS51257">
    <property type="entry name" value="PROKAR_LIPOPROTEIN"/>
    <property type="match status" value="1"/>
</dbReference>
<dbReference type="EMBL" id="JBHMEW010000055">
    <property type="protein sequence ID" value="MFB9211888.1"/>
    <property type="molecule type" value="Genomic_DNA"/>
</dbReference>
<dbReference type="InterPro" id="IPR032342">
    <property type="entry name" value="DUF4861"/>
</dbReference>
<accession>A0ABV5J4X6</accession>
<protein>
    <submittedName>
        <fullName evidence="1">DUF4861 domain-containing protein</fullName>
    </submittedName>
</protein>
<proteinExistence type="predicted"/>